<dbReference type="EMBL" id="CAJJDN010000033">
    <property type="protein sequence ID" value="CAD8075692.1"/>
    <property type="molecule type" value="Genomic_DNA"/>
</dbReference>
<gene>
    <name evidence="5" type="ORF">PSON_ATCC_30995.1.T0330387</name>
</gene>
<dbReference type="AlphaFoldDB" id="A0A8S1MAD0"/>
<feature type="transmembrane region" description="Helical" evidence="4">
    <location>
        <begin position="218"/>
        <end position="235"/>
    </location>
</feature>
<keyword evidence="4" id="KW-0472">Membrane</keyword>
<dbReference type="PANTHER" id="PTHR45810:SF1">
    <property type="entry name" value="HISTONE H3-LIKE CENTROMERIC PROTEIN A"/>
    <property type="match status" value="1"/>
</dbReference>
<evidence type="ECO:0000313" key="6">
    <source>
        <dbReference type="Proteomes" id="UP000692954"/>
    </source>
</evidence>
<evidence type="ECO:0000256" key="2">
    <source>
        <dbReference type="ARBA" id="ARBA00023125"/>
    </source>
</evidence>
<dbReference type="OrthoDB" id="201504at2759"/>
<organism evidence="5 6">
    <name type="scientific">Paramecium sonneborni</name>
    <dbReference type="NCBI Taxonomy" id="65129"/>
    <lineage>
        <taxon>Eukaryota</taxon>
        <taxon>Sar</taxon>
        <taxon>Alveolata</taxon>
        <taxon>Ciliophora</taxon>
        <taxon>Intramacronucleata</taxon>
        <taxon>Oligohymenophorea</taxon>
        <taxon>Peniculida</taxon>
        <taxon>Parameciidae</taxon>
        <taxon>Paramecium</taxon>
    </lineage>
</organism>
<dbReference type="GO" id="GO:0000786">
    <property type="term" value="C:nucleosome"/>
    <property type="evidence" value="ECO:0007669"/>
    <property type="project" value="InterPro"/>
</dbReference>
<protein>
    <submittedName>
        <fullName evidence="5">Uncharacterized protein</fullName>
    </submittedName>
</protein>
<keyword evidence="2" id="KW-0238">DNA-binding</keyword>
<comment type="subcellular location">
    <subcellularLocation>
        <location evidence="1">Nucleus</location>
    </subcellularLocation>
</comment>
<accession>A0A8S1MAD0</accession>
<proteinExistence type="predicted"/>
<keyword evidence="3" id="KW-0539">Nucleus</keyword>
<comment type="caution">
    <text evidence="5">The sequence shown here is derived from an EMBL/GenBank/DDBJ whole genome shotgun (WGS) entry which is preliminary data.</text>
</comment>
<feature type="transmembrane region" description="Helical" evidence="4">
    <location>
        <begin position="142"/>
        <end position="165"/>
    </location>
</feature>
<keyword evidence="4" id="KW-1133">Transmembrane helix</keyword>
<sequence>MVLQWIEKPHKFRLGTVALREIKKYQKSTELLIESYKDQLVRDIAHDLISHQNLDFRVLLFWHFRKQLNNFQQDYLKVSFMQEQQLLCKEASNQLQDQEKKILINTFINMKFFYQINILNYQLTQMSGLIEVQKSILKNNIYTIDVSIILLQDLSMLIILVFHLLKNKFKLGLLTQISQNSLLLQIMRSFKDSKHEVIFEKNKKETLQNILFVFEQKIAQGLIVFVISSSLYFLFKNNLNPIQLAILGTIT</sequence>
<evidence type="ECO:0000256" key="1">
    <source>
        <dbReference type="ARBA" id="ARBA00004123"/>
    </source>
</evidence>
<name>A0A8S1MAD0_9CILI</name>
<dbReference type="GO" id="GO:0005634">
    <property type="term" value="C:nucleus"/>
    <property type="evidence" value="ECO:0007669"/>
    <property type="project" value="UniProtKB-SubCell"/>
</dbReference>
<evidence type="ECO:0000256" key="3">
    <source>
        <dbReference type="ARBA" id="ARBA00023242"/>
    </source>
</evidence>
<evidence type="ECO:0000256" key="4">
    <source>
        <dbReference type="SAM" id="Phobius"/>
    </source>
</evidence>
<dbReference type="PANTHER" id="PTHR45810">
    <property type="entry name" value="HISTONE H3.2"/>
    <property type="match status" value="1"/>
</dbReference>
<dbReference type="GO" id="GO:0030527">
    <property type="term" value="F:structural constituent of chromatin"/>
    <property type="evidence" value="ECO:0007669"/>
    <property type="project" value="InterPro"/>
</dbReference>
<dbReference type="GO" id="GO:0003677">
    <property type="term" value="F:DNA binding"/>
    <property type="evidence" value="ECO:0007669"/>
    <property type="project" value="UniProtKB-KW"/>
</dbReference>
<evidence type="ECO:0000313" key="5">
    <source>
        <dbReference type="EMBL" id="CAD8075692.1"/>
    </source>
</evidence>
<keyword evidence="4" id="KW-0812">Transmembrane</keyword>
<reference evidence="5" key="1">
    <citation type="submission" date="2021-01" db="EMBL/GenBank/DDBJ databases">
        <authorList>
            <consortium name="Genoscope - CEA"/>
            <person name="William W."/>
        </authorList>
    </citation>
    <scope>NUCLEOTIDE SEQUENCE</scope>
</reference>
<keyword evidence="6" id="KW-1185">Reference proteome</keyword>
<dbReference type="InterPro" id="IPR000164">
    <property type="entry name" value="Histone_H3/CENP-A"/>
</dbReference>
<dbReference type="Proteomes" id="UP000692954">
    <property type="component" value="Unassembled WGS sequence"/>
</dbReference>